<protein>
    <submittedName>
        <fullName evidence="1">Phosphoglycolate phosphatase, HAD superfamily</fullName>
    </submittedName>
</protein>
<dbReference type="Gene3D" id="3.40.50.1000">
    <property type="entry name" value="HAD superfamily/HAD-like"/>
    <property type="match status" value="1"/>
</dbReference>
<keyword evidence="2" id="KW-1185">Reference proteome</keyword>
<dbReference type="PANTHER" id="PTHR43434:SF1">
    <property type="entry name" value="PHOSPHOGLYCOLATE PHOSPHATASE"/>
    <property type="match status" value="1"/>
</dbReference>
<proteinExistence type="predicted"/>
<dbReference type="STRING" id="490629.SAMN05216266_1027"/>
<dbReference type="InterPro" id="IPR036412">
    <property type="entry name" value="HAD-like_sf"/>
</dbReference>
<dbReference type="SUPFAM" id="SSF56784">
    <property type="entry name" value="HAD-like"/>
    <property type="match status" value="1"/>
</dbReference>
<dbReference type="PANTHER" id="PTHR43434">
    <property type="entry name" value="PHOSPHOGLYCOLATE PHOSPHATASE"/>
    <property type="match status" value="1"/>
</dbReference>
<dbReference type="EMBL" id="FOKG01000002">
    <property type="protein sequence ID" value="SFA88652.1"/>
    <property type="molecule type" value="Genomic_DNA"/>
</dbReference>
<dbReference type="GO" id="GO:0005829">
    <property type="term" value="C:cytosol"/>
    <property type="evidence" value="ECO:0007669"/>
    <property type="project" value="TreeGrafter"/>
</dbReference>
<evidence type="ECO:0000313" key="2">
    <source>
        <dbReference type="Proteomes" id="UP000243799"/>
    </source>
</evidence>
<dbReference type="OrthoDB" id="9781769at2"/>
<evidence type="ECO:0000313" key="1">
    <source>
        <dbReference type="EMBL" id="SFA88652.1"/>
    </source>
</evidence>
<dbReference type="RefSeq" id="WP_091670793.1">
    <property type="nucleotide sequence ID" value="NZ_FOKG01000002.1"/>
</dbReference>
<gene>
    <name evidence="1" type="ORF">SAMN05216266_1027</name>
</gene>
<dbReference type="GO" id="GO:0008967">
    <property type="term" value="F:phosphoglycolate phosphatase activity"/>
    <property type="evidence" value="ECO:0007669"/>
    <property type="project" value="TreeGrafter"/>
</dbReference>
<dbReference type="Pfam" id="PF12710">
    <property type="entry name" value="HAD"/>
    <property type="match status" value="1"/>
</dbReference>
<dbReference type="InterPro" id="IPR023198">
    <property type="entry name" value="PGP-like_dom2"/>
</dbReference>
<reference evidence="2" key="1">
    <citation type="submission" date="2016-10" db="EMBL/GenBank/DDBJ databases">
        <authorList>
            <person name="Varghese N."/>
            <person name="Submissions S."/>
        </authorList>
    </citation>
    <scope>NUCLEOTIDE SEQUENCE [LARGE SCALE GENOMIC DNA]</scope>
    <source>
        <strain evidence="2">CGMCC 4.3568</strain>
    </source>
</reference>
<dbReference type="Proteomes" id="UP000243799">
    <property type="component" value="Unassembled WGS sequence"/>
</dbReference>
<sequence>MRSPGRLVLWDIDLTLVELRGLGGGWYAQALADVAGVALREVPTFPGRTERAITMEVLAAHAIEATDEIVQRMWERLVALSTEARPTLAQRGRALPGAAAALDAMAGQACIVQTLVTGNLPEIAMHKLSAFELHTHLDFDIGGYGSLSAQRPELVAHAMRRAEAKHGNPYAPESVVVIGDTPHDVDAALHHGAVAIGVATGRHSERELRDSGAHVVFTDLSDTAAVLAAVLGR</sequence>
<dbReference type="InterPro" id="IPR023214">
    <property type="entry name" value="HAD_sf"/>
</dbReference>
<dbReference type="InterPro" id="IPR050155">
    <property type="entry name" value="HAD-like_hydrolase_sf"/>
</dbReference>
<accession>A0A1I0WIS4</accession>
<dbReference type="GO" id="GO:0006281">
    <property type="term" value="P:DNA repair"/>
    <property type="evidence" value="ECO:0007669"/>
    <property type="project" value="TreeGrafter"/>
</dbReference>
<name>A0A1I0WIS4_9PSEU</name>
<dbReference type="Gene3D" id="1.10.150.240">
    <property type="entry name" value="Putative phosphatase, domain 2"/>
    <property type="match status" value="1"/>
</dbReference>
<dbReference type="AlphaFoldDB" id="A0A1I0WIS4"/>
<organism evidence="1 2">
    <name type="scientific">Amycolatopsis marina</name>
    <dbReference type="NCBI Taxonomy" id="490629"/>
    <lineage>
        <taxon>Bacteria</taxon>
        <taxon>Bacillati</taxon>
        <taxon>Actinomycetota</taxon>
        <taxon>Actinomycetes</taxon>
        <taxon>Pseudonocardiales</taxon>
        <taxon>Pseudonocardiaceae</taxon>
        <taxon>Amycolatopsis</taxon>
    </lineage>
</organism>